<keyword evidence="7" id="KW-0378">Hydrolase</keyword>
<comment type="cofactor">
    <cofactor evidence="2 6 7">
        <name>Mg(2+)</name>
        <dbReference type="ChEBI" id="CHEBI:18420"/>
    </cofactor>
</comment>
<dbReference type="GO" id="GO:0008934">
    <property type="term" value="F:inositol monophosphate 1-phosphatase activity"/>
    <property type="evidence" value="ECO:0007669"/>
    <property type="project" value="InterPro"/>
</dbReference>
<evidence type="ECO:0000313" key="9">
    <source>
        <dbReference type="Proteomes" id="UP000240883"/>
    </source>
</evidence>
<feature type="binding site" evidence="6">
    <location>
        <position position="287"/>
    </location>
    <ligand>
        <name>Mg(2+)</name>
        <dbReference type="ChEBI" id="CHEBI:18420"/>
        <label>1</label>
        <note>catalytic</note>
    </ligand>
</feature>
<evidence type="ECO:0000256" key="6">
    <source>
        <dbReference type="PIRSR" id="PIRSR600760-2"/>
    </source>
</evidence>
<keyword evidence="4 6" id="KW-0479">Metal-binding</keyword>
<dbReference type="STRING" id="1448308.A0A2T2NGE7"/>
<dbReference type="EC" id="3.1.3.25" evidence="7"/>
<evidence type="ECO:0000256" key="7">
    <source>
        <dbReference type="RuleBase" id="RU364068"/>
    </source>
</evidence>
<dbReference type="GO" id="GO:0046872">
    <property type="term" value="F:metal ion binding"/>
    <property type="evidence" value="ECO:0007669"/>
    <property type="project" value="UniProtKB-KW"/>
</dbReference>
<dbReference type="GO" id="GO:0007165">
    <property type="term" value="P:signal transduction"/>
    <property type="evidence" value="ECO:0007669"/>
    <property type="project" value="TreeGrafter"/>
</dbReference>
<dbReference type="Pfam" id="PF00459">
    <property type="entry name" value="Inositol_P"/>
    <property type="match status" value="1"/>
</dbReference>
<dbReference type="InterPro" id="IPR033942">
    <property type="entry name" value="IMPase"/>
</dbReference>
<proteinExistence type="inferred from homology"/>
<evidence type="ECO:0000256" key="3">
    <source>
        <dbReference type="ARBA" id="ARBA00009759"/>
    </source>
</evidence>
<keyword evidence="9" id="KW-1185">Reference proteome</keyword>
<feature type="binding site" evidence="6">
    <location>
        <position position="142"/>
    </location>
    <ligand>
        <name>Mg(2+)</name>
        <dbReference type="ChEBI" id="CHEBI:18420"/>
        <label>1</label>
        <note>catalytic</note>
    </ligand>
</feature>
<evidence type="ECO:0000313" key="8">
    <source>
        <dbReference type="EMBL" id="PSN64511.1"/>
    </source>
</evidence>
<dbReference type="OrthoDB" id="10254945at2759"/>
<dbReference type="SUPFAM" id="SSF56655">
    <property type="entry name" value="Carbohydrate phosphatase"/>
    <property type="match status" value="1"/>
</dbReference>
<dbReference type="PANTHER" id="PTHR20854:SF4">
    <property type="entry name" value="INOSITOL-1-MONOPHOSPHATASE-RELATED"/>
    <property type="match status" value="1"/>
</dbReference>
<comment type="catalytic activity">
    <reaction evidence="1 7">
        <text>a myo-inositol phosphate + H2O = myo-inositol + phosphate</text>
        <dbReference type="Rhea" id="RHEA:24056"/>
        <dbReference type="ChEBI" id="CHEBI:15377"/>
        <dbReference type="ChEBI" id="CHEBI:17268"/>
        <dbReference type="ChEBI" id="CHEBI:43474"/>
        <dbReference type="ChEBI" id="CHEBI:84139"/>
        <dbReference type="EC" id="3.1.3.25"/>
    </reaction>
</comment>
<feature type="binding site" evidence="6">
    <location>
        <position position="124"/>
    </location>
    <ligand>
        <name>Mg(2+)</name>
        <dbReference type="ChEBI" id="CHEBI:18420"/>
        <label>1</label>
        <note>catalytic</note>
    </ligand>
</feature>
<evidence type="ECO:0000256" key="5">
    <source>
        <dbReference type="ARBA" id="ARBA00022842"/>
    </source>
</evidence>
<dbReference type="FunFam" id="3.30.540.10:FF:000004">
    <property type="entry name" value="Inositol-1-monophosphatase"/>
    <property type="match status" value="1"/>
</dbReference>
<dbReference type="FunFam" id="3.40.190.80:FF:000012">
    <property type="entry name" value="Inositol-1-monophosphatase"/>
    <property type="match status" value="1"/>
</dbReference>
<dbReference type="UniPathway" id="UPA00823">
    <property type="reaction ID" value="UER00788"/>
</dbReference>
<protein>
    <recommendedName>
        <fullName evidence="7">Inositol-1-monophosphatase</fullName>
        <ecNumber evidence="7">3.1.3.25</ecNumber>
    </recommendedName>
</protein>
<dbReference type="PANTHER" id="PTHR20854">
    <property type="entry name" value="INOSITOL MONOPHOSPHATASE"/>
    <property type="match status" value="1"/>
</dbReference>
<reference evidence="8 9" key="1">
    <citation type="journal article" date="2018" name="Front. Microbiol.">
        <title>Genome-Wide Analysis of Corynespora cassiicola Leaf Fall Disease Putative Effectors.</title>
        <authorList>
            <person name="Lopez D."/>
            <person name="Ribeiro S."/>
            <person name="Label P."/>
            <person name="Fumanal B."/>
            <person name="Venisse J.S."/>
            <person name="Kohler A."/>
            <person name="de Oliveira R.R."/>
            <person name="Labutti K."/>
            <person name="Lipzen A."/>
            <person name="Lail K."/>
            <person name="Bauer D."/>
            <person name="Ohm R.A."/>
            <person name="Barry K.W."/>
            <person name="Spatafora J."/>
            <person name="Grigoriev I.V."/>
            <person name="Martin F.M."/>
            <person name="Pujade-Renaud V."/>
        </authorList>
    </citation>
    <scope>NUCLEOTIDE SEQUENCE [LARGE SCALE GENOMIC DNA]</scope>
    <source>
        <strain evidence="8 9">Philippines</strain>
    </source>
</reference>
<dbReference type="PROSITE" id="PS00630">
    <property type="entry name" value="IMP_2"/>
    <property type="match status" value="1"/>
</dbReference>
<dbReference type="Gene3D" id="3.30.540.10">
    <property type="entry name" value="Fructose-1,6-Bisphosphatase, subunit A, domain 1"/>
    <property type="match status" value="1"/>
</dbReference>
<dbReference type="Proteomes" id="UP000240883">
    <property type="component" value="Unassembled WGS sequence"/>
</dbReference>
<dbReference type="InterPro" id="IPR000760">
    <property type="entry name" value="Inositol_monophosphatase-like"/>
</dbReference>
<feature type="binding site" evidence="6">
    <location>
        <position position="145"/>
    </location>
    <ligand>
        <name>Mg(2+)</name>
        <dbReference type="ChEBI" id="CHEBI:18420"/>
        <label>1</label>
        <note>catalytic</note>
    </ligand>
</feature>
<dbReference type="GO" id="GO:0006021">
    <property type="term" value="P:inositol biosynthetic process"/>
    <property type="evidence" value="ECO:0007669"/>
    <property type="project" value="UniProtKB-UniPathway"/>
</dbReference>
<evidence type="ECO:0000256" key="2">
    <source>
        <dbReference type="ARBA" id="ARBA00001946"/>
    </source>
</evidence>
<name>A0A2T2NGE7_CORCC</name>
<sequence length="348" mass="37773">MDAMVTTALPPRPPLYTLDNNSNEMDISTAPPSCCPTPTTSPSLSQLLEKHSLPSTALTSIQELLISTAELAGAMMLTASPSTTPCSTTKKNTSDRVTQTDREIESFVASHLHTAYPQIPFLGEETSKKNQALTDAPTFVCDPIDGTLNFIHGFPNTAVSLALTIERRPVVGVVFNPFRGDLYMAVKAQGAFLRRATDQWHRLPLRGVPSPLPSLNDSLVGIEWGNERAGPNWALRSGMAHKLLLARQEGGAMVHSVRSSGSAALAFCSVAAGQLDLFWEGGCWVWDVCAGWIVLEEAGGIVASANPGDWEPEVEGRLYLAVRGAKRKEQEGIVREVWDLMGERRFVF</sequence>
<gene>
    <name evidence="8" type="ORF">BS50DRAFT_602176</name>
</gene>
<evidence type="ECO:0000256" key="4">
    <source>
        <dbReference type="ARBA" id="ARBA00022723"/>
    </source>
</evidence>
<comment type="pathway">
    <text evidence="7">Polyol metabolism; myo-inositol biosynthesis; myo-inositol from D-glucose 6-phosphate: step 2/2.</text>
</comment>
<comment type="similarity">
    <text evidence="3 7">Belongs to the inositol monophosphatase superfamily.</text>
</comment>
<organism evidence="8 9">
    <name type="scientific">Corynespora cassiicola Philippines</name>
    <dbReference type="NCBI Taxonomy" id="1448308"/>
    <lineage>
        <taxon>Eukaryota</taxon>
        <taxon>Fungi</taxon>
        <taxon>Dikarya</taxon>
        <taxon>Ascomycota</taxon>
        <taxon>Pezizomycotina</taxon>
        <taxon>Dothideomycetes</taxon>
        <taxon>Pleosporomycetidae</taxon>
        <taxon>Pleosporales</taxon>
        <taxon>Corynesporascaceae</taxon>
        <taxon>Corynespora</taxon>
    </lineage>
</organism>
<dbReference type="GO" id="GO:0046854">
    <property type="term" value="P:phosphatidylinositol phosphate biosynthetic process"/>
    <property type="evidence" value="ECO:0007669"/>
    <property type="project" value="InterPro"/>
</dbReference>
<feature type="binding site" evidence="6">
    <location>
        <position position="144"/>
    </location>
    <ligand>
        <name>Mg(2+)</name>
        <dbReference type="ChEBI" id="CHEBI:18420"/>
        <label>1</label>
        <note>catalytic</note>
    </ligand>
</feature>
<keyword evidence="5 6" id="KW-0460">Magnesium</keyword>
<dbReference type="Gene3D" id="3.40.190.80">
    <property type="match status" value="1"/>
</dbReference>
<dbReference type="CDD" id="cd01639">
    <property type="entry name" value="IMPase"/>
    <property type="match status" value="1"/>
</dbReference>
<dbReference type="AlphaFoldDB" id="A0A2T2NGE7"/>
<dbReference type="PRINTS" id="PR00377">
    <property type="entry name" value="IMPHPHTASES"/>
</dbReference>
<dbReference type="EMBL" id="KZ678138">
    <property type="protein sequence ID" value="PSN64511.1"/>
    <property type="molecule type" value="Genomic_DNA"/>
</dbReference>
<accession>A0A2T2NGE7</accession>
<evidence type="ECO:0000256" key="1">
    <source>
        <dbReference type="ARBA" id="ARBA00001033"/>
    </source>
</evidence>
<dbReference type="InterPro" id="IPR020550">
    <property type="entry name" value="Inositol_monophosphatase_CS"/>
</dbReference>